<reference evidence="2" key="1">
    <citation type="submission" date="2015-01" db="EMBL/GenBank/DDBJ databases">
        <authorList>
            <person name="Manzoor Shahid"/>
            <person name="Zubair Saima"/>
        </authorList>
    </citation>
    <scope>NUCLEOTIDE SEQUENCE [LARGE SCALE GENOMIC DNA]</scope>
    <source>
        <strain evidence="2">Sp3</strain>
    </source>
</reference>
<dbReference type="Proteomes" id="UP000046155">
    <property type="component" value="Unassembled WGS sequence"/>
</dbReference>
<gene>
    <name evidence="1" type="ORF">SSCH_1130016</name>
</gene>
<keyword evidence="2" id="KW-1185">Reference proteome</keyword>
<evidence type="ECO:0000313" key="1">
    <source>
        <dbReference type="EMBL" id="CEO87588.1"/>
    </source>
</evidence>
<name>A0A0B7MH77_9FIRM</name>
<proteinExistence type="predicted"/>
<organism evidence="1 2">
    <name type="scientific">Syntrophaceticus schinkii</name>
    <dbReference type="NCBI Taxonomy" id="499207"/>
    <lineage>
        <taxon>Bacteria</taxon>
        <taxon>Bacillati</taxon>
        <taxon>Bacillota</taxon>
        <taxon>Clostridia</taxon>
        <taxon>Thermoanaerobacterales</taxon>
        <taxon>Thermoanaerobacterales Family III. Incertae Sedis</taxon>
        <taxon>Syntrophaceticus</taxon>
    </lineage>
</organism>
<dbReference type="EMBL" id="CDRZ01000017">
    <property type="protein sequence ID" value="CEO87588.1"/>
    <property type="molecule type" value="Genomic_DNA"/>
</dbReference>
<protein>
    <submittedName>
        <fullName evidence="1">Uncharacterized protein</fullName>
    </submittedName>
</protein>
<accession>A0A0B7MH77</accession>
<dbReference type="AntiFam" id="ANF00011">
    <property type="entry name" value="tRNA translation"/>
</dbReference>
<dbReference type="AlphaFoldDB" id="A0A0B7MH77"/>
<sequence>MGPQDSNLEPIGYEPSALPLSYGPLAPRAGFEPATLRLTAGCSTVELPRNAVNCDMIII</sequence>
<evidence type="ECO:0000313" key="2">
    <source>
        <dbReference type="Proteomes" id="UP000046155"/>
    </source>
</evidence>